<protein>
    <submittedName>
        <fullName evidence="2">IS1595 family transposase</fullName>
    </submittedName>
</protein>
<dbReference type="InterPro" id="IPR003220">
    <property type="entry name" value="InsA_N_dom_Znf"/>
</dbReference>
<dbReference type="Proteomes" id="UP000286050">
    <property type="component" value="Unassembled WGS sequence"/>
</dbReference>
<dbReference type="SMART" id="SM01126">
    <property type="entry name" value="DDE_Tnp_IS1595"/>
    <property type="match status" value="1"/>
</dbReference>
<dbReference type="Pfam" id="PF03811">
    <property type="entry name" value="Zn_ribbon_InsA"/>
    <property type="match status" value="1"/>
</dbReference>
<gene>
    <name evidence="2" type="ORF">DW787_00090</name>
</gene>
<dbReference type="GO" id="GO:0006313">
    <property type="term" value="P:DNA transposition"/>
    <property type="evidence" value="ECO:0007669"/>
    <property type="project" value="InterPro"/>
</dbReference>
<evidence type="ECO:0000313" key="2">
    <source>
        <dbReference type="EMBL" id="RHD57696.1"/>
    </source>
</evidence>
<reference evidence="2 3" key="1">
    <citation type="submission" date="2018-08" db="EMBL/GenBank/DDBJ databases">
        <title>A genome reference for cultivated species of the human gut microbiota.</title>
        <authorList>
            <person name="Zou Y."/>
            <person name="Xue W."/>
            <person name="Luo G."/>
        </authorList>
    </citation>
    <scope>NUCLEOTIDE SEQUENCE [LARGE SCALE GENOMIC DNA]</scope>
    <source>
        <strain evidence="2 3">AM30-5LB</strain>
    </source>
</reference>
<evidence type="ECO:0000259" key="1">
    <source>
        <dbReference type="SMART" id="SM01126"/>
    </source>
</evidence>
<dbReference type="AlphaFoldDB" id="A0A414G0G7"/>
<organism evidence="2 3">
    <name type="scientific">Collinsella intestinalis</name>
    <dbReference type="NCBI Taxonomy" id="147207"/>
    <lineage>
        <taxon>Bacteria</taxon>
        <taxon>Bacillati</taxon>
        <taxon>Actinomycetota</taxon>
        <taxon>Coriobacteriia</taxon>
        <taxon>Coriobacteriales</taxon>
        <taxon>Coriobacteriaceae</taxon>
        <taxon>Collinsella</taxon>
    </lineage>
</organism>
<proteinExistence type="predicted"/>
<dbReference type="Pfam" id="PF12762">
    <property type="entry name" value="DDE_Tnp_IS1595"/>
    <property type="match status" value="1"/>
</dbReference>
<comment type="caution">
    <text evidence="2">The sequence shown here is derived from an EMBL/GenBank/DDBJ whole genome shotgun (WGS) entry which is preliminary data.</text>
</comment>
<accession>A0A414G0G7</accession>
<dbReference type="EMBL" id="QSJI01000001">
    <property type="protein sequence ID" value="RHD57696.1"/>
    <property type="molecule type" value="Genomic_DNA"/>
</dbReference>
<dbReference type="NCBIfam" id="NF033547">
    <property type="entry name" value="transpos_IS1595"/>
    <property type="match status" value="1"/>
</dbReference>
<dbReference type="InterPro" id="IPR024445">
    <property type="entry name" value="Tnp_ISXO2-like"/>
</dbReference>
<evidence type="ECO:0000313" key="3">
    <source>
        <dbReference type="Proteomes" id="UP000286050"/>
    </source>
</evidence>
<feature type="domain" description="ISXO2-like transposase" evidence="1">
    <location>
        <begin position="109"/>
        <end position="270"/>
    </location>
</feature>
<name>A0A414G0G7_9ACTN</name>
<sequence>MFEDSSGSDHGVQCCPRCGSVAIVKKGKSRNGGQRYLCRDCGRTFGMGSERILGTSKLPKETWMAYAECFVLMLPLRECAERCHVCLKTAYTMRHRLIVCLSAYSPAFTVERGCGCELDETYFPESFKGNHSKSSFVMPRPSRHRGKQVRKRGLSREQICVMTGVNDSNETFFEVSGRGALSSRRAMDVLRGRIEAGSVVATDKATAYVDVLAELDVAAHLAYDSKDRSKGTINRVNAVHSMLASFMGRFRGVSTKHFAAYLEWFRWCRTFLTATARGGDEIVARQLANGICRTRTRELFNVAPPYMDYWGPAGP</sequence>